<gene>
    <name evidence="6" type="primary">4CL2_1</name>
    <name evidence="8" type="synonym">LOC105267944</name>
    <name evidence="6" type="ORF">g.51423</name>
</gene>
<keyword evidence="7" id="KW-1185">Reference proteome</keyword>
<dbReference type="AlphaFoldDB" id="A0A0C9PX87"/>
<keyword evidence="3" id="KW-0576">Peroxisome</keyword>
<proteinExistence type="inferred from homology"/>
<dbReference type="InterPro" id="IPR000873">
    <property type="entry name" value="AMP-dep_synth/lig_dom"/>
</dbReference>
<feature type="domain" description="AMP-dependent synthetase/ligase" evidence="4">
    <location>
        <begin position="83"/>
        <end position="460"/>
    </location>
</feature>
<name>A0A0C9PX87_9HYME</name>
<evidence type="ECO:0000259" key="5">
    <source>
        <dbReference type="Pfam" id="PF13193"/>
    </source>
</evidence>
<evidence type="ECO:0000256" key="3">
    <source>
        <dbReference type="ARBA" id="ARBA00023140"/>
    </source>
</evidence>
<dbReference type="OrthoDB" id="10253869at2759"/>
<keyword evidence="8" id="KW-0436">Ligase</keyword>
<dbReference type="FunFam" id="3.30.300.30:FF:000007">
    <property type="entry name" value="4-coumarate--CoA ligase 2"/>
    <property type="match status" value="1"/>
</dbReference>
<feature type="domain" description="AMP-binding enzyme C-terminal" evidence="5">
    <location>
        <begin position="510"/>
        <end position="585"/>
    </location>
</feature>
<dbReference type="Gene3D" id="3.40.50.12780">
    <property type="entry name" value="N-terminal domain of ligase-like"/>
    <property type="match status" value="1"/>
</dbReference>
<dbReference type="InterPro" id="IPR045851">
    <property type="entry name" value="AMP-bd_C_sf"/>
</dbReference>
<dbReference type="RefSeq" id="XP_011305441.1">
    <property type="nucleotide sequence ID" value="XM_011307139.1"/>
</dbReference>
<dbReference type="GO" id="GO:0005777">
    <property type="term" value="C:peroxisome"/>
    <property type="evidence" value="ECO:0007669"/>
    <property type="project" value="UniProtKB-SubCell"/>
</dbReference>
<dbReference type="GO" id="GO:0046949">
    <property type="term" value="P:fatty-acyl-CoA biosynthetic process"/>
    <property type="evidence" value="ECO:0007669"/>
    <property type="project" value="TreeGrafter"/>
</dbReference>
<dbReference type="Gene3D" id="3.30.300.30">
    <property type="match status" value="1"/>
</dbReference>
<dbReference type="Proteomes" id="UP000694866">
    <property type="component" value="Unplaced"/>
</dbReference>
<dbReference type="KEGG" id="fas:105267944"/>
<evidence type="ECO:0000313" key="6">
    <source>
        <dbReference type="EMBL" id="JAG75890.1"/>
    </source>
</evidence>
<sequence length="594" mass="66246">MTLYKVAGIGSRKIKMMKLLCVQECKFCGVQLRNNNSNCQQNFNVEKTWDASRAINNQGNIFKSPFDDVEIPHNFLHQEMWNNVDKWWNKIAIVSAVNGRSYSYEELRKLCGRFATSLRRNNLGPGDTLAIILPNIPEYAIASLGASEAGMMMTLISPALTVYEMSQQIIHSEAAAVITTQEIYSMIVDTVRKNPKHLPLIVVPNGNESISTGAINFTDLVSDGIDEFEKIGEQSRIYNENDTVILPYSSGTTGLPKGVELSHRNIIANIVQASHKEYDFDEPAIGEHQEIIPGFLPFYHIYGFVGCLLKNLRIGGKIICVPQFTSNIFLDVLDKNRSTVLYVAPPIVQLMTTDNRFNRKHMECVKCVVSGAAPTGTQLITKLYSKVNLNFHFGQAYGLTETSPMISRSKKSPWDSSGLIAVNTELRIVSEDDDKGGKNLGINETGEIVVKGPQVMKGYYKNPKGTEDCMDGNWFKTGDSGYIDDKGQLFITGRLKELIKVKGLQVAPAELENLIFSHDKVEDVAVIGTPHVKWGEVPKAFVVPKSGIKITEEDIKNYVAQRLSKYKHLHHVEFIDKIPKSAAGKILRKELSKV</sequence>
<evidence type="ECO:0000313" key="7">
    <source>
        <dbReference type="Proteomes" id="UP000694866"/>
    </source>
</evidence>
<protein>
    <submittedName>
        <fullName evidence="8">4-coumarate--CoA ligase 1</fullName>
    </submittedName>
    <submittedName>
        <fullName evidence="6">4CL2_1 protein</fullName>
    </submittedName>
</protein>
<dbReference type="SUPFAM" id="SSF56801">
    <property type="entry name" value="Acetyl-CoA synthetase-like"/>
    <property type="match status" value="1"/>
</dbReference>
<dbReference type="Pfam" id="PF00501">
    <property type="entry name" value="AMP-binding"/>
    <property type="match status" value="1"/>
</dbReference>
<reference evidence="6" key="1">
    <citation type="submission" date="2015-01" db="EMBL/GenBank/DDBJ databases">
        <title>Transcriptome Assembly of Fopius arisanus.</title>
        <authorList>
            <person name="Geib S."/>
        </authorList>
    </citation>
    <scope>NUCLEOTIDE SEQUENCE</scope>
</reference>
<comment type="subcellular location">
    <subcellularLocation>
        <location evidence="1">Peroxisome</location>
    </subcellularLocation>
</comment>
<dbReference type="PROSITE" id="PS00455">
    <property type="entry name" value="AMP_BINDING"/>
    <property type="match status" value="1"/>
</dbReference>
<evidence type="ECO:0000259" key="4">
    <source>
        <dbReference type="Pfam" id="PF00501"/>
    </source>
</evidence>
<dbReference type="PANTHER" id="PTHR24096">
    <property type="entry name" value="LONG-CHAIN-FATTY-ACID--COA LIGASE"/>
    <property type="match status" value="1"/>
</dbReference>
<evidence type="ECO:0000256" key="2">
    <source>
        <dbReference type="ARBA" id="ARBA00006432"/>
    </source>
</evidence>
<evidence type="ECO:0000313" key="8">
    <source>
        <dbReference type="RefSeq" id="XP_011305441.1"/>
    </source>
</evidence>
<reference evidence="8" key="2">
    <citation type="submission" date="2025-04" db="UniProtKB">
        <authorList>
            <consortium name="RefSeq"/>
        </authorList>
    </citation>
    <scope>IDENTIFICATION</scope>
    <source>
        <strain evidence="8">USDA-PBARC FA_bdor</strain>
        <tissue evidence="8">Whole organism</tissue>
    </source>
</reference>
<dbReference type="PANTHER" id="PTHR24096:SF422">
    <property type="entry name" value="BCDNA.GH02901"/>
    <property type="match status" value="1"/>
</dbReference>
<accession>A0A0C9PX87</accession>
<evidence type="ECO:0000256" key="1">
    <source>
        <dbReference type="ARBA" id="ARBA00004275"/>
    </source>
</evidence>
<dbReference type="EMBL" id="GBYB01006123">
    <property type="protein sequence ID" value="JAG75890.1"/>
    <property type="molecule type" value="Transcribed_RNA"/>
</dbReference>
<dbReference type="InterPro" id="IPR042099">
    <property type="entry name" value="ANL_N_sf"/>
</dbReference>
<dbReference type="GeneID" id="105267944"/>
<dbReference type="Pfam" id="PF13193">
    <property type="entry name" value="AMP-binding_C"/>
    <property type="match status" value="1"/>
</dbReference>
<dbReference type="InterPro" id="IPR020845">
    <property type="entry name" value="AMP-binding_CS"/>
</dbReference>
<organism evidence="6">
    <name type="scientific">Fopius arisanus</name>
    <dbReference type="NCBI Taxonomy" id="64838"/>
    <lineage>
        <taxon>Eukaryota</taxon>
        <taxon>Metazoa</taxon>
        <taxon>Ecdysozoa</taxon>
        <taxon>Arthropoda</taxon>
        <taxon>Hexapoda</taxon>
        <taxon>Insecta</taxon>
        <taxon>Pterygota</taxon>
        <taxon>Neoptera</taxon>
        <taxon>Endopterygota</taxon>
        <taxon>Hymenoptera</taxon>
        <taxon>Apocrita</taxon>
        <taxon>Ichneumonoidea</taxon>
        <taxon>Braconidae</taxon>
        <taxon>Opiinae</taxon>
        <taxon>Fopius</taxon>
    </lineage>
</organism>
<comment type="similarity">
    <text evidence="2">Belongs to the ATP-dependent AMP-binding enzyme family.</text>
</comment>
<dbReference type="GO" id="GO:0004467">
    <property type="term" value="F:long-chain fatty acid-CoA ligase activity"/>
    <property type="evidence" value="ECO:0007669"/>
    <property type="project" value="TreeGrafter"/>
</dbReference>
<dbReference type="InterPro" id="IPR025110">
    <property type="entry name" value="AMP-bd_C"/>
</dbReference>
<accession>A0A9R1U1C0</accession>